<proteinExistence type="inferred from homology"/>
<evidence type="ECO:0000313" key="12">
    <source>
        <dbReference type="Proteomes" id="UP001591681"/>
    </source>
</evidence>
<dbReference type="PANTHER" id="PTHR14790:SF15">
    <property type="entry name" value="RECQ-MEDIATED GENOME INSTABILITY PROTEIN 1"/>
    <property type="match status" value="1"/>
</dbReference>
<name>A0ABD1K0C9_9TELE</name>
<dbReference type="Pfam" id="PF08585">
    <property type="entry name" value="RMI1_N_C"/>
    <property type="match status" value="1"/>
</dbReference>
<dbReference type="Gene3D" id="2.40.50.770">
    <property type="entry name" value="RecQ-mediated genome instability protein Rmi1, C-terminal domain"/>
    <property type="match status" value="1"/>
</dbReference>
<dbReference type="GO" id="GO:0006260">
    <property type="term" value="P:DNA replication"/>
    <property type="evidence" value="ECO:0007669"/>
    <property type="project" value="UniProtKB-KW"/>
</dbReference>
<feature type="region of interest" description="Disordered" evidence="7">
    <location>
        <begin position="215"/>
        <end position="238"/>
    </location>
</feature>
<evidence type="ECO:0000313" key="11">
    <source>
        <dbReference type="EMBL" id="KAL2092590.1"/>
    </source>
</evidence>
<dbReference type="PANTHER" id="PTHR14790">
    <property type="entry name" value="RECQ-MEDIATED GENOME INSTABILITY PROTEIN 1 RMI1"/>
    <property type="match status" value="1"/>
</dbReference>
<dbReference type="GO" id="GO:0005634">
    <property type="term" value="C:nucleus"/>
    <property type="evidence" value="ECO:0007669"/>
    <property type="project" value="UniProtKB-SubCell"/>
</dbReference>
<dbReference type="AlphaFoldDB" id="A0ABD1K0C9"/>
<evidence type="ECO:0000259" key="8">
    <source>
        <dbReference type="Pfam" id="PF08585"/>
    </source>
</evidence>
<accession>A0ABD1K0C9</accession>
<evidence type="ECO:0000256" key="5">
    <source>
        <dbReference type="ARBA" id="ARBA00023242"/>
    </source>
</evidence>
<evidence type="ECO:0000256" key="6">
    <source>
        <dbReference type="ARBA" id="ARBA00024977"/>
    </source>
</evidence>
<evidence type="ECO:0000256" key="3">
    <source>
        <dbReference type="ARBA" id="ARBA00018987"/>
    </source>
</evidence>
<dbReference type="InterPro" id="IPR013894">
    <property type="entry name" value="RMI1_OB"/>
</dbReference>
<feature type="region of interest" description="Disordered" evidence="7">
    <location>
        <begin position="255"/>
        <end position="303"/>
    </location>
</feature>
<dbReference type="Pfam" id="PF16099">
    <property type="entry name" value="RMI1_C"/>
    <property type="match status" value="1"/>
</dbReference>
<dbReference type="InterPro" id="IPR032199">
    <property type="entry name" value="RMI1_C"/>
</dbReference>
<dbReference type="FunFam" id="2.40.50.770:FF:000002">
    <property type="entry name" value="recQ-mediated genome instability protein 1"/>
    <property type="match status" value="1"/>
</dbReference>
<evidence type="ECO:0000256" key="4">
    <source>
        <dbReference type="ARBA" id="ARBA00022705"/>
    </source>
</evidence>
<evidence type="ECO:0000259" key="10">
    <source>
        <dbReference type="Pfam" id="PF21000"/>
    </source>
</evidence>
<protein>
    <recommendedName>
        <fullName evidence="3">RecQ-mediated genome instability protein 1</fullName>
    </recommendedName>
</protein>
<feature type="domain" description="RecQ mediated genome instability protein 1 OB-fold" evidence="8">
    <location>
        <begin position="69"/>
        <end position="202"/>
    </location>
</feature>
<comment type="caution">
    <text evidence="11">The sequence shown here is derived from an EMBL/GenBank/DDBJ whole genome shotgun (WGS) entry which is preliminary data.</text>
</comment>
<feature type="domain" description="RecQ-mediated genome instability protein 1 C-terminal OB-fold" evidence="9">
    <location>
        <begin position="474"/>
        <end position="605"/>
    </location>
</feature>
<evidence type="ECO:0000256" key="7">
    <source>
        <dbReference type="SAM" id="MobiDB-lite"/>
    </source>
</evidence>
<evidence type="ECO:0000256" key="2">
    <source>
        <dbReference type="ARBA" id="ARBA00006395"/>
    </source>
</evidence>
<keyword evidence="12" id="KW-1185">Reference proteome</keyword>
<dbReference type="Gene3D" id="6.10.140.770">
    <property type="match status" value="1"/>
</dbReference>
<keyword evidence="5" id="KW-0539">Nucleus</keyword>
<dbReference type="Gene3D" id="1.10.8.1020">
    <property type="entry name" value="RecQ-mediated genome instability protein 1, N-terminal domain"/>
    <property type="match status" value="1"/>
</dbReference>
<dbReference type="Proteomes" id="UP001591681">
    <property type="component" value="Unassembled WGS sequence"/>
</dbReference>
<feature type="region of interest" description="Disordered" evidence="7">
    <location>
        <begin position="327"/>
        <end position="348"/>
    </location>
</feature>
<feature type="domain" description="RMI1 N-terminal" evidence="10">
    <location>
        <begin position="13"/>
        <end position="62"/>
    </location>
</feature>
<dbReference type="InterPro" id="IPR042470">
    <property type="entry name" value="RMI1_N_C_sf"/>
</dbReference>
<dbReference type="SMART" id="SM01161">
    <property type="entry name" value="DUF1767"/>
    <property type="match status" value="1"/>
</dbReference>
<dbReference type="Pfam" id="PF21000">
    <property type="entry name" value="RMI1_N_N"/>
    <property type="match status" value="1"/>
</dbReference>
<organism evidence="11 12">
    <name type="scientific">Coilia grayii</name>
    <name type="common">Gray's grenadier anchovy</name>
    <dbReference type="NCBI Taxonomy" id="363190"/>
    <lineage>
        <taxon>Eukaryota</taxon>
        <taxon>Metazoa</taxon>
        <taxon>Chordata</taxon>
        <taxon>Craniata</taxon>
        <taxon>Vertebrata</taxon>
        <taxon>Euteleostomi</taxon>
        <taxon>Actinopterygii</taxon>
        <taxon>Neopterygii</taxon>
        <taxon>Teleostei</taxon>
        <taxon>Clupei</taxon>
        <taxon>Clupeiformes</taxon>
        <taxon>Clupeoidei</taxon>
        <taxon>Engraulidae</taxon>
        <taxon>Coilinae</taxon>
        <taxon>Coilia</taxon>
    </lineage>
</organism>
<feature type="compositionally biased region" description="Acidic residues" evidence="7">
    <location>
        <begin position="216"/>
        <end position="225"/>
    </location>
</feature>
<comment type="similarity">
    <text evidence="2">Belongs to the RMI1 family.</text>
</comment>
<comment type="function">
    <text evidence="6">Essential component of the RMI complex, a complex that plays an important role in the processing of homologous recombination intermediates to limit DNA crossover formation in cells. Promotes TOP3A binding to double Holliday junctions (DHJ) and hence stimulates TOP3A-mediated dissolution. Required for BLM phosphorylation during mitosis. Within the BLM complex, required for BLM and TOP3A stability.</text>
</comment>
<evidence type="ECO:0000256" key="1">
    <source>
        <dbReference type="ARBA" id="ARBA00004123"/>
    </source>
</evidence>
<dbReference type="EMBL" id="JBHFQA010000010">
    <property type="protein sequence ID" value="KAL2092590.1"/>
    <property type="molecule type" value="Genomic_DNA"/>
</dbReference>
<dbReference type="InterPro" id="IPR049363">
    <property type="entry name" value="RMI1_N"/>
</dbReference>
<keyword evidence="4" id="KW-0235">DNA replication</keyword>
<comment type="subcellular location">
    <subcellularLocation>
        <location evidence="1">Nucleus</location>
    </subcellularLocation>
</comment>
<sequence>MAPDAVQAVGSWLRSRWQVCVPQGWLQACVEWLQQEAGGRPLSLTQLQQQTLEQWLQTDLRSLGLPSLPAALGEALKTELQGNVCVQLDSLQDVSQPAYSQLQRIRGSDCSNDQIGAVTQATQRPWEASPTRMLMLQLTDGVRSVEAMEYKPVPQLNTSLPAGTKLLLRGPITCRLGVLLLGPQNVQVLGGEVEELLHTNSQAHVLCRALGLPEPEQAEEEEEAEGVSQERPVAAAAAAEEDLDDMELVASLEAAEEEGSLDSGYRSASVLSTAPSRPSPYRQPFPQEDDPGWGNSQNVPEVDFQDDDIPLEELDSVLSQHVPQHAGRQGNLLPMPPEPTPTVSPQVSALRPPAYTRPTLSAEQEHARQAEILSPPEPALTVFPQVPALRPPAYSTPRAEQEYAGQGNILSPPDPPLIVSKQIPALRPPAYMTPRPGQDYPPQSATFEGALQKAAGGSSDGVSEEDRATVWDSPPFSYLRNLPTDISRQVRVHAFVVTLKGNMRSGGGHWSLDVCLSDGSAYVDAELADGVLEGLTGLSAAEARALKRSPEGQARVATAIQRCQRALVDLCAIMTLQVGPQREKPLVLEVTSATQSDCHALQQRVELRRARH</sequence>
<dbReference type="InterPro" id="IPR044881">
    <property type="entry name" value="RMI1_N_N_sf"/>
</dbReference>
<evidence type="ECO:0000259" key="9">
    <source>
        <dbReference type="Pfam" id="PF16099"/>
    </source>
</evidence>
<reference evidence="11 12" key="1">
    <citation type="submission" date="2024-09" db="EMBL/GenBank/DDBJ databases">
        <title>A chromosome-level genome assembly of Gray's grenadier anchovy, Coilia grayii.</title>
        <authorList>
            <person name="Fu Z."/>
        </authorList>
    </citation>
    <scope>NUCLEOTIDE SEQUENCE [LARGE SCALE GENOMIC DNA]</scope>
    <source>
        <strain evidence="11">G4</strain>
        <tissue evidence="11">Muscle</tissue>
    </source>
</reference>
<gene>
    <name evidence="11" type="ORF">ACEWY4_012388</name>
</gene>